<keyword evidence="2" id="KW-0808">Transferase</keyword>
<dbReference type="Pfam" id="PF00704">
    <property type="entry name" value="Glyco_hydro_18"/>
    <property type="match status" value="1"/>
</dbReference>
<dbReference type="InterPro" id="IPR029070">
    <property type="entry name" value="Chitinase_insertion_sf"/>
</dbReference>
<evidence type="ECO:0000259" key="1">
    <source>
        <dbReference type="PROSITE" id="PS51910"/>
    </source>
</evidence>
<dbReference type="SUPFAM" id="SSF51445">
    <property type="entry name" value="(Trans)glycosidases"/>
    <property type="match status" value="1"/>
</dbReference>
<dbReference type="AlphaFoldDB" id="A0A0G0HX75"/>
<dbReference type="Proteomes" id="UP000034366">
    <property type="component" value="Unassembled WGS sequence"/>
</dbReference>
<evidence type="ECO:0000313" key="2">
    <source>
        <dbReference type="EMBL" id="KKQ47723.1"/>
    </source>
</evidence>
<dbReference type="PROSITE" id="PS51910">
    <property type="entry name" value="GH18_2"/>
    <property type="match status" value="1"/>
</dbReference>
<sequence length="392" mass="43399">MFKKVTFMFFIFLAGFIGAYLIYGKIFPSKVEEISKKINLDLPFGNSKDEVIGFLPYWLISKADKDYTKYLTTLAYFSLSLSEDGTVQKFTNPGETEPGYLSLTRGKADSFFESFKKEGATLSLVIFGGDDEKITAMLNEPEISAQNLMSDISPLMDEYGFTDLNLDIEQVGDASPSARLKYTRFVKKVGDILREKEDTTLSVCVYASSFVKETNLVDIINVEPLVDKFIVMAYDYHSIGSSVTGAVAPGEGGGATSEFDVLTSIKAGRNMVPSEKIVLGIPLYGYEWETIRNTPRSATIPGTGMTISNRRAEELLGSCATCSAVFDETDKENYIIYKNDQTGNYHQAFFPDSKSTGYKIKIARDYKLGGLALWALGYEGNSILEPLSAYLD</sequence>
<protein>
    <submittedName>
        <fullName evidence="2">Glycosyltransferase, group 2 family protein</fullName>
    </submittedName>
</protein>
<dbReference type="Gene3D" id="3.10.50.10">
    <property type="match status" value="1"/>
</dbReference>
<dbReference type="InterPro" id="IPR011583">
    <property type="entry name" value="Chitinase_II/V-like_cat"/>
</dbReference>
<dbReference type="SMART" id="SM00636">
    <property type="entry name" value="Glyco_18"/>
    <property type="match status" value="1"/>
</dbReference>
<organism evidence="2 3">
    <name type="scientific">Candidatus Woesebacteria bacterium GW2011_GWD1_38_10</name>
    <dbReference type="NCBI Taxonomy" id="1618592"/>
    <lineage>
        <taxon>Bacteria</taxon>
        <taxon>Candidatus Woeseibacteriota</taxon>
    </lineage>
</organism>
<proteinExistence type="predicted"/>
<name>A0A0G0HX75_9BACT</name>
<dbReference type="EMBL" id="LBTW01000047">
    <property type="protein sequence ID" value="KKQ47723.1"/>
    <property type="molecule type" value="Genomic_DNA"/>
</dbReference>
<feature type="domain" description="GH18" evidence="1">
    <location>
        <begin position="38"/>
        <end position="392"/>
    </location>
</feature>
<comment type="caution">
    <text evidence="2">The sequence shown here is derived from an EMBL/GenBank/DDBJ whole genome shotgun (WGS) entry which is preliminary data.</text>
</comment>
<dbReference type="Gene3D" id="3.20.20.80">
    <property type="entry name" value="Glycosidases"/>
    <property type="match status" value="1"/>
</dbReference>
<dbReference type="InterPro" id="IPR001223">
    <property type="entry name" value="Glyco_hydro18_cat"/>
</dbReference>
<evidence type="ECO:0000313" key="3">
    <source>
        <dbReference type="Proteomes" id="UP000034366"/>
    </source>
</evidence>
<dbReference type="InterPro" id="IPR017853">
    <property type="entry name" value="GH"/>
</dbReference>
<accession>A0A0G0HX75</accession>
<dbReference type="GO" id="GO:0016740">
    <property type="term" value="F:transferase activity"/>
    <property type="evidence" value="ECO:0007669"/>
    <property type="project" value="UniProtKB-KW"/>
</dbReference>
<gene>
    <name evidence="2" type="ORF">US67_C0047G0010</name>
</gene>
<reference evidence="2 3" key="1">
    <citation type="journal article" date="2015" name="Nature">
        <title>rRNA introns, odd ribosomes, and small enigmatic genomes across a large radiation of phyla.</title>
        <authorList>
            <person name="Brown C.T."/>
            <person name="Hug L.A."/>
            <person name="Thomas B.C."/>
            <person name="Sharon I."/>
            <person name="Castelle C.J."/>
            <person name="Singh A."/>
            <person name="Wilkins M.J."/>
            <person name="Williams K.H."/>
            <person name="Banfield J.F."/>
        </authorList>
    </citation>
    <scope>NUCLEOTIDE SEQUENCE [LARGE SCALE GENOMIC DNA]</scope>
</reference>
<dbReference type="GO" id="GO:0005975">
    <property type="term" value="P:carbohydrate metabolic process"/>
    <property type="evidence" value="ECO:0007669"/>
    <property type="project" value="InterPro"/>
</dbReference>
<dbReference type="PANTHER" id="PTHR46066:SF2">
    <property type="entry name" value="CHITINASE DOMAIN-CONTAINING PROTEIN 1"/>
    <property type="match status" value="1"/>
</dbReference>
<dbReference type="GO" id="GO:0008061">
    <property type="term" value="F:chitin binding"/>
    <property type="evidence" value="ECO:0007669"/>
    <property type="project" value="InterPro"/>
</dbReference>
<dbReference type="PANTHER" id="PTHR46066">
    <property type="entry name" value="CHITINASE DOMAIN-CONTAINING PROTEIN 1 FAMILY MEMBER"/>
    <property type="match status" value="1"/>
</dbReference>